<name>A0A4Y2HA75_ARAVE</name>
<gene>
    <name evidence="1" type="ORF">AVEN_49338_1</name>
</gene>
<dbReference type="AlphaFoldDB" id="A0A4Y2HA75"/>
<organism evidence="1 2">
    <name type="scientific">Araneus ventricosus</name>
    <name type="common">Orbweaver spider</name>
    <name type="synonym">Epeira ventricosa</name>
    <dbReference type="NCBI Taxonomy" id="182803"/>
    <lineage>
        <taxon>Eukaryota</taxon>
        <taxon>Metazoa</taxon>
        <taxon>Ecdysozoa</taxon>
        <taxon>Arthropoda</taxon>
        <taxon>Chelicerata</taxon>
        <taxon>Arachnida</taxon>
        <taxon>Araneae</taxon>
        <taxon>Araneomorphae</taxon>
        <taxon>Entelegynae</taxon>
        <taxon>Araneoidea</taxon>
        <taxon>Araneidae</taxon>
        <taxon>Araneus</taxon>
    </lineage>
</organism>
<dbReference type="EMBL" id="BGPR01001800">
    <property type="protein sequence ID" value="GBM62105.1"/>
    <property type="molecule type" value="Genomic_DNA"/>
</dbReference>
<evidence type="ECO:0000313" key="2">
    <source>
        <dbReference type="Proteomes" id="UP000499080"/>
    </source>
</evidence>
<protein>
    <submittedName>
        <fullName evidence="1">Uncharacterized protein</fullName>
    </submittedName>
</protein>
<accession>A0A4Y2HA75</accession>
<evidence type="ECO:0000313" key="1">
    <source>
        <dbReference type="EMBL" id="GBM62105.1"/>
    </source>
</evidence>
<dbReference type="Proteomes" id="UP000499080">
    <property type="component" value="Unassembled WGS sequence"/>
</dbReference>
<proteinExistence type="predicted"/>
<reference evidence="1 2" key="1">
    <citation type="journal article" date="2019" name="Sci. Rep.">
        <title>Orb-weaving spider Araneus ventricosus genome elucidates the spidroin gene catalogue.</title>
        <authorList>
            <person name="Kono N."/>
            <person name="Nakamura H."/>
            <person name="Ohtoshi R."/>
            <person name="Moran D.A.P."/>
            <person name="Shinohara A."/>
            <person name="Yoshida Y."/>
            <person name="Fujiwara M."/>
            <person name="Mori M."/>
            <person name="Tomita M."/>
            <person name="Arakawa K."/>
        </authorList>
    </citation>
    <scope>NUCLEOTIDE SEQUENCE [LARGE SCALE GENOMIC DNA]</scope>
</reference>
<comment type="caution">
    <text evidence="1">The sequence shown here is derived from an EMBL/GenBank/DDBJ whole genome shotgun (WGS) entry which is preliminary data.</text>
</comment>
<keyword evidence="2" id="KW-1185">Reference proteome</keyword>
<sequence length="111" mass="12207">MPAVLTCSRLKSLYPQKTVRDIHLVLSLWGAPRIHGCRISKRVLASSEGTIKVWACPLPVIVRTFFGRGRAVAGDGRWDSGLSTRAVAATVTQIHRTENTPDRGDIGMYYA</sequence>